<gene>
    <name evidence="1" type="ORF">UFOVP607_34</name>
</gene>
<reference evidence="1" key="1">
    <citation type="submission" date="2020-04" db="EMBL/GenBank/DDBJ databases">
        <authorList>
            <person name="Chiriac C."/>
            <person name="Salcher M."/>
            <person name="Ghai R."/>
            <person name="Kavagutti S V."/>
        </authorList>
    </citation>
    <scope>NUCLEOTIDE SEQUENCE</scope>
</reference>
<dbReference type="EMBL" id="LR796581">
    <property type="protein sequence ID" value="CAB4152839.1"/>
    <property type="molecule type" value="Genomic_DNA"/>
</dbReference>
<accession>A0A6J5NB80</accession>
<sequence>MNDELKRAHRLLNAVRAGSLAYSEQQIIWALKITGDL</sequence>
<evidence type="ECO:0000313" key="1">
    <source>
        <dbReference type="EMBL" id="CAB4152839.1"/>
    </source>
</evidence>
<organism evidence="1">
    <name type="scientific">uncultured Caudovirales phage</name>
    <dbReference type="NCBI Taxonomy" id="2100421"/>
    <lineage>
        <taxon>Viruses</taxon>
        <taxon>Duplodnaviria</taxon>
        <taxon>Heunggongvirae</taxon>
        <taxon>Uroviricota</taxon>
        <taxon>Caudoviricetes</taxon>
        <taxon>Peduoviridae</taxon>
        <taxon>Maltschvirus</taxon>
        <taxon>Maltschvirus maltsch</taxon>
    </lineage>
</organism>
<proteinExistence type="predicted"/>
<name>A0A6J5NB80_9CAUD</name>
<protein>
    <submittedName>
        <fullName evidence="1">Uncharacterized protein</fullName>
    </submittedName>
</protein>